<keyword evidence="3" id="KW-1185">Reference proteome</keyword>
<dbReference type="OrthoDB" id="377267at2157"/>
<reference evidence="2 3" key="1">
    <citation type="journal article" date="2012" name="Environ. Microbiol.">
        <title>The genome of the ammonia-oxidizing Candidatus Nitrososphaera gargensis: insights into metabolic versatility and environmental adaptations.</title>
        <authorList>
            <person name="Spang A."/>
            <person name="Poehlein A."/>
            <person name="Offre P."/>
            <person name="Zumbragel S."/>
            <person name="Haider S."/>
            <person name="Rychlik N."/>
            <person name="Nowka B."/>
            <person name="Schmeisser C."/>
            <person name="Lebedeva E.V."/>
            <person name="Rattei T."/>
            <person name="Bohm C."/>
            <person name="Schmid M."/>
            <person name="Galushko A."/>
            <person name="Hatzenpichler R."/>
            <person name="Weinmaier T."/>
            <person name="Daniel R."/>
            <person name="Schleper C."/>
            <person name="Spieck E."/>
            <person name="Streit W."/>
            <person name="Wagner M."/>
        </authorList>
    </citation>
    <scope>NUCLEOTIDE SEQUENCE [LARGE SCALE GENOMIC DNA]</scope>
    <source>
        <strain evidence="3">Ga9.2</strain>
    </source>
</reference>
<dbReference type="AlphaFoldDB" id="K0IN01"/>
<sequence>MAHTVRTRRDNLKLLAFMIGAAVFFVVTLFISFFIVIVALNNSDIPGEDKPNMFMLGLIPPSIGTFLLFTKVFGRFM</sequence>
<proteinExistence type="predicted"/>
<dbReference type="RefSeq" id="WP_015019051.1">
    <property type="nucleotide sequence ID" value="NC_018719.1"/>
</dbReference>
<dbReference type="KEGG" id="nga:Ngar_c15810"/>
<protein>
    <submittedName>
        <fullName evidence="2">Uncharacterized protein</fullName>
    </submittedName>
</protein>
<keyword evidence="1" id="KW-0812">Transmembrane</keyword>
<evidence type="ECO:0000313" key="2">
    <source>
        <dbReference type="EMBL" id="AFU58514.1"/>
    </source>
</evidence>
<feature type="transmembrane region" description="Helical" evidence="1">
    <location>
        <begin position="52"/>
        <end position="73"/>
    </location>
</feature>
<keyword evidence="1" id="KW-0472">Membrane</keyword>
<name>K0IN01_NITGG</name>
<keyword evidence="1" id="KW-1133">Transmembrane helix</keyword>
<accession>K0IN01</accession>
<dbReference type="InParanoid" id="K0IN01"/>
<organism evidence="2 3">
    <name type="scientific">Nitrososphaera gargensis (strain Ga9.2)</name>
    <dbReference type="NCBI Taxonomy" id="1237085"/>
    <lineage>
        <taxon>Archaea</taxon>
        <taxon>Nitrososphaerota</taxon>
        <taxon>Nitrososphaeria</taxon>
        <taxon>Nitrososphaerales</taxon>
        <taxon>Nitrososphaeraceae</taxon>
        <taxon>Nitrososphaera</taxon>
    </lineage>
</organism>
<gene>
    <name evidence="2" type="ordered locus">Ngar_c15810</name>
</gene>
<dbReference type="BioCyc" id="CNIT1237085:G1324-1579-MONOMER"/>
<evidence type="ECO:0000313" key="3">
    <source>
        <dbReference type="Proteomes" id="UP000008037"/>
    </source>
</evidence>
<feature type="transmembrane region" description="Helical" evidence="1">
    <location>
        <begin position="12"/>
        <end position="40"/>
    </location>
</feature>
<dbReference type="EMBL" id="CP002408">
    <property type="protein sequence ID" value="AFU58514.1"/>
    <property type="molecule type" value="Genomic_DNA"/>
</dbReference>
<dbReference type="GeneID" id="13797840"/>
<evidence type="ECO:0000256" key="1">
    <source>
        <dbReference type="SAM" id="Phobius"/>
    </source>
</evidence>
<dbReference type="HOGENOM" id="CLU_2629852_0_0_2"/>
<dbReference type="Proteomes" id="UP000008037">
    <property type="component" value="Chromosome"/>
</dbReference>